<feature type="transmembrane region" description="Helical" evidence="11">
    <location>
        <begin position="218"/>
        <end position="236"/>
    </location>
</feature>
<reference evidence="12" key="1">
    <citation type="journal article" date="2014" name="Int. J. Syst. Evol. Microbiol.">
        <title>Complete genome sequence of Corynebacterium casei LMG S-19264T (=DSM 44701T), isolated from a smear-ripened cheese.</title>
        <authorList>
            <consortium name="US DOE Joint Genome Institute (JGI-PGF)"/>
            <person name="Walter F."/>
            <person name="Albersmeier A."/>
            <person name="Kalinowski J."/>
            <person name="Ruckert C."/>
        </authorList>
    </citation>
    <scope>NUCLEOTIDE SEQUENCE</scope>
    <source>
        <strain evidence="12">CGMCC 1.12360</strain>
    </source>
</reference>
<keyword evidence="4 11" id="KW-0479">Metal-binding</keyword>
<feature type="transmembrane region" description="Helical" evidence="11">
    <location>
        <begin position="275"/>
        <end position="295"/>
    </location>
</feature>
<proteinExistence type="inferred from homology"/>
<evidence type="ECO:0000256" key="2">
    <source>
        <dbReference type="ARBA" id="ARBA00022475"/>
    </source>
</evidence>
<feature type="binding site" description="axial binding residue" evidence="11">
    <location>
        <position position="216"/>
    </location>
    <ligand>
        <name>heme</name>
        <dbReference type="ChEBI" id="CHEBI:30413"/>
    </ligand>
    <ligandPart>
        <name>Fe</name>
        <dbReference type="ChEBI" id="CHEBI:18248"/>
    </ligandPart>
</feature>
<evidence type="ECO:0000256" key="9">
    <source>
        <dbReference type="ARBA" id="ARBA00023136"/>
    </source>
</evidence>
<comment type="pathway">
    <text evidence="11">Porphyrin-containing compound metabolism; heme A biosynthesis; heme A from heme O: step 1/1.</text>
</comment>
<dbReference type="GO" id="GO:0006784">
    <property type="term" value="P:heme A biosynthetic process"/>
    <property type="evidence" value="ECO:0007669"/>
    <property type="project" value="UniProtKB-UniRule"/>
</dbReference>
<dbReference type="Proteomes" id="UP000602050">
    <property type="component" value="Unassembled WGS sequence"/>
</dbReference>
<keyword evidence="9 11" id="KW-0472">Membrane</keyword>
<feature type="binding site" description="axial binding residue" evidence="11">
    <location>
        <position position="278"/>
    </location>
    <ligand>
        <name>heme</name>
        <dbReference type="ChEBI" id="CHEBI:30413"/>
    </ligand>
    <ligandPart>
        <name>Fe</name>
        <dbReference type="ChEBI" id="CHEBI:18248"/>
    </ligandPart>
</feature>
<dbReference type="RefSeq" id="WP_188391178.1">
    <property type="nucleotide sequence ID" value="NZ_BMEV01000011.1"/>
</dbReference>
<comment type="similarity">
    <text evidence="11">Belongs to the COX15/CtaA family. Type 1 subfamily.</text>
</comment>
<feature type="transmembrane region" description="Helical" evidence="11">
    <location>
        <begin position="63"/>
        <end position="80"/>
    </location>
</feature>
<keyword evidence="3 11" id="KW-0812">Transmembrane</keyword>
<dbReference type="PANTHER" id="PTHR35457:SF1">
    <property type="entry name" value="HEME A SYNTHASE"/>
    <property type="match status" value="1"/>
</dbReference>
<keyword evidence="5 11" id="KW-1133">Transmembrane helix</keyword>
<accession>A0A8J3EJ94</accession>
<dbReference type="InterPro" id="IPR003780">
    <property type="entry name" value="COX15/CtaA_fam"/>
</dbReference>
<protein>
    <recommendedName>
        <fullName evidence="11">Heme A synthase</fullName>
        <shortName evidence="11">HAS</shortName>
        <ecNumber evidence="11">1.17.99.9</ecNumber>
    </recommendedName>
    <alternativeName>
        <fullName evidence="11">Cytochrome aa3-controlling protein</fullName>
    </alternativeName>
</protein>
<dbReference type="EC" id="1.17.99.9" evidence="11"/>
<reference evidence="12" key="2">
    <citation type="submission" date="2020-09" db="EMBL/GenBank/DDBJ databases">
        <authorList>
            <person name="Sun Q."/>
            <person name="Zhou Y."/>
        </authorList>
    </citation>
    <scope>NUCLEOTIDE SEQUENCE</scope>
    <source>
        <strain evidence="12">CGMCC 1.12360</strain>
    </source>
</reference>
<comment type="function">
    <text evidence="11">Catalyzes the conversion of heme O to heme A by two successive hydroxylations of the methyl group at C8. The first hydroxylation forms heme I, the second hydroxylation results in an unstable dihydroxymethyl group, which spontaneously dehydrates, resulting in the formyl group of heme A.</text>
</comment>
<evidence type="ECO:0000256" key="8">
    <source>
        <dbReference type="ARBA" id="ARBA00023133"/>
    </source>
</evidence>
<dbReference type="AlphaFoldDB" id="A0A8J3EJ94"/>
<name>A0A8J3EJ94_9BACI</name>
<comment type="subunit">
    <text evidence="11">Interacts with CtaB.</text>
</comment>
<evidence type="ECO:0000256" key="11">
    <source>
        <dbReference type="HAMAP-Rule" id="MF_01664"/>
    </source>
</evidence>
<organism evidence="12 13">
    <name type="scientific">Compostibacillus humi</name>
    <dbReference type="NCBI Taxonomy" id="1245525"/>
    <lineage>
        <taxon>Bacteria</taxon>
        <taxon>Bacillati</taxon>
        <taxon>Bacillota</taxon>
        <taxon>Bacilli</taxon>
        <taxon>Bacillales</taxon>
        <taxon>Bacillaceae</taxon>
        <taxon>Compostibacillus</taxon>
    </lineage>
</organism>
<feature type="transmembrane region" description="Helical" evidence="11">
    <location>
        <begin position="7"/>
        <end position="26"/>
    </location>
</feature>
<feature type="transmembrane region" description="Helical" evidence="11">
    <location>
        <begin position="163"/>
        <end position="180"/>
    </location>
</feature>
<dbReference type="HAMAP" id="MF_01664">
    <property type="entry name" value="HemeA_synth_type1"/>
    <property type="match status" value="1"/>
</dbReference>
<dbReference type="InterPro" id="IPR050450">
    <property type="entry name" value="COX15/CtaA_HemeA_synthase"/>
</dbReference>
<evidence type="ECO:0000256" key="6">
    <source>
        <dbReference type="ARBA" id="ARBA00023002"/>
    </source>
</evidence>
<comment type="subcellular location">
    <subcellularLocation>
        <location evidence="11">Cell membrane</location>
        <topology evidence="11">Multi-pass membrane protein</topology>
    </subcellularLocation>
    <subcellularLocation>
        <location evidence="1">Membrane</location>
        <topology evidence="1">Multi-pass membrane protein</topology>
    </subcellularLocation>
</comment>
<sequence>MIKTLKWLSVTATVGMMFVLLGGALVTKTGSEDGCGQSWPLCEGQLVPTEFTFEMAVELSHRLVSGLVGIVVVLLAVLAWKKIGNIREVKFLSFMSVSFLIIQALIGAAAVVWGQSDFVLALHFGISLVSYASVFLLMLLIFEIDKKYDSAALHIKKKHRIEIYSLYIYTFIVVYTGALVRHTESNLVCGDWPLCSNSQPFSFASFSLEQWIQMGHRFAAGILFIWTVLFFFKVFLHYRGNKIMFWGWSITLFLISLQVIFGGLIIFTLLNLGVALMHALVITCYVGMLSYFVLLSTRSAKAEQSLEVNVPDANLSSAYTRT</sequence>
<evidence type="ECO:0000256" key="1">
    <source>
        <dbReference type="ARBA" id="ARBA00004141"/>
    </source>
</evidence>
<evidence type="ECO:0000256" key="7">
    <source>
        <dbReference type="ARBA" id="ARBA00023004"/>
    </source>
</evidence>
<evidence type="ECO:0000313" key="12">
    <source>
        <dbReference type="EMBL" id="GGH72232.1"/>
    </source>
</evidence>
<feature type="transmembrane region" description="Helical" evidence="11">
    <location>
        <begin position="243"/>
        <end position="269"/>
    </location>
</feature>
<evidence type="ECO:0000256" key="3">
    <source>
        <dbReference type="ARBA" id="ARBA00022692"/>
    </source>
</evidence>
<keyword evidence="8 11" id="KW-0350">Heme biosynthesis</keyword>
<keyword evidence="10" id="KW-1015">Disulfide bond</keyword>
<comment type="catalytic activity">
    <reaction evidence="11">
        <text>Fe(II)-heme o + 2 A + H2O = Fe(II)-heme a + 2 AH2</text>
        <dbReference type="Rhea" id="RHEA:63388"/>
        <dbReference type="ChEBI" id="CHEBI:13193"/>
        <dbReference type="ChEBI" id="CHEBI:15377"/>
        <dbReference type="ChEBI" id="CHEBI:17499"/>
        <dbReference type="ChEBI" id="CHEBI:60530"/>
        <dbReference type="ChEBI" id="CHEBI:61715"/>
        <dbReference type="EC" id="1.17.99.9"/>
    </reaction>
</comment>
<keyword evidence="6 11" id="KW-0560">Oxidoreductase</keyword>
<dbReference type="GO" id="GO:0005886">
    <property type="term" value="C:plasma membrane"/>
    <property type="evidence" value="ECO:0007669"/>
    <property type="project" value="UniProtKB-SubCell"/>
</dbReference>
<evidence type="ECO:0000256" key="10">
    <source>
        <dbReference type="ARBA" id="ARBA00023157"/>
    </source>
</evidence>
<comment type="caution">
    <text evidence="12">The sequence shown here is derived from an EMBL/GenBank/DDBJ whole genome shotgun (WGS) entry which is preliminary data.</text>
</comment>
<gene>
    <name evidence="11 12" type="primary">ctaA</name>
    <name evidence="12" type="ORF">GCM10010978_08970</name>
</gene>
<dbReference type="Pfam" id="PF02628">
    <property type="entry name" value="COX15-CtaA"/>
    <property type="match status" value="1"/>
</dbReference>
<dbReference type="PANTHER" id="PTHR35457">
    <property type="entry name" value="HEME A SYNTHASE"/>
    <property type="match status" value="1"/>
</dbReference>
<keyword evidence="7 11" id="KW-0408">Iron</keyword>
<comment type="cofactor">
    <cofactor evidence="11">
        <name>heme b</name>
        <dbReference type="ChEBI" id="CHEBI:60344"/>
    </cofactor>
</comment>
<feature type="transmembrane region" description="Helical" evidence="11">
    <location>
        <begin position="120"/>
        <end position="142"/>
    </location>
</feature>
<dbReference type="InterPro" id="IPR023755">
    <property type="entry name" value="HemeA_Synthase_type1"/>
</dbReference>
<dbReference type="UniPathway" id="UPA00269">
    <property type="reaction ID" value="UER00713"/>
</dbReference>
<dbReference type="GO" id="GO:0120547">
    <property type="term" value="F:heme A synthase activity"/>
    <property type="evidence" value="ECO:0007669"/>
    <property type="project" value="UniProtKB-EC"/>
</dbReference>
<keyword evidence="13" id="KW-1185">Reference proteome</keyword>
<evidence type="ECO:0000256" key="4">
    <source>
        <dbReference type="ARBA" id="ARBA00022723"/>
    </source>
</evidence>
<keyword evidence="2 11" id="KW-1003">Cell membrane</keyword>
<evidence type="ECO:0000256" key="5">
    <source>
        <dbReference type="ARBA" id="ARBA00022989"/>
    </source>
</evidence>
<dbReference type="GO" id="GO:0046872">
    <property type="term" value="F:metal ion binding"/>
    <property type="evidence" value="ECO:0007669"/>
    <property type="project" value="UniProtKB-KW"/>
</dbReference>
<feature type="transmembrane region" description="Helical" evidence="11">
    <location>
        <begin position="92"/>
        <end position="114"/>
    </location>
</feature>
<dbReference type="EMBL" id="BMEV01000011">
    <property type="protein sequence ID" value="GGH72232.1"/>
    <property type="molecule type" value="Genomic_DNA"/>
</dbReference>
<evidence type="ECO:0000313" key="13">
    <source>
        <dbReference type="Proteomes" id="UP000602050"/>
    </source>
</evidence>